<gene>
    <name evidence="3" type="ORF">D9758_006362</name>
</gene>
<feature type="transmembrane region" description="Helical" evidence="2">
    <location>
        <begin position="50"/>
        <end position="75"/>
    </location>
</feature>
<comment type="caution">
    <text evidence="3">The sequence shown here is derived from an EMBL/GenBank/DDBJ whole genome shotgun (WGS) entry which is preliminary data.</text>
</comment>
<feature type="transmembrane region" description="Helical" evidence="2">
    <location>
        <begin position="132"/>
        <end position="152"/>
    </location>
</feature>
<dbReference type="Proteomes" id="UP000559256">
    <property type="component" value="Unassembled WGS sequence"/>
</dbReference>
<protein>
    <submittedName>
        <fullName evidence="3">Uncharacterized protein</fullName>
    </submittedName>
</protein>
<dbReference type="PANTHER" id="PTHR38848">
    <property type="entry name" value="G-PROTEIN COUPLED RECEPTORS FAMILY 3 PROFILE DOMAIN-CONTAINING PROTEIN"/>
    <property type="match status" value="1"/>
</dbReference>
<feature type="transmembrane region" description="Helical" evidence="2">
    <location>
        <begin position="7"/>
        <end position="30"/>
    </location>
</feature>
<dbReference type="OrthoDB" id="3210850at2759"/>
<dbReference type="EMBL" id="JAACJM010000056">
    <property type="protein sequence ID" value="KAF5355530.1"/>
    <property type="molecule type" value="Genomic_DNA"/>
</dbReference>
<dbReference type="PANTHER" id="PTHR38848:SF3">
    <property type="entry name" value="G-PROTEIN COUPLED RECEPTORS FAMILY 3 PROFILE DOMAIN-CONTAINING PROTEIN"/>
    <property type="match status" value="1"/>
</dbReference>
<organism evidence="3 4">
    <name type="scientific">Tetrapyrgos nigripes</name>
    <dbReference type="NCBI Taxonomy" id="182062"/>
    <lineage>
        <taxon>Eukaryota</taxon>
        <taxon>Fungi</taxon>
        <taxon>Dikarya</taxon>
        <taxon>Basidiomycota</taxon>
        <taxon>Agaricomycotina</taxon>
        <taxon>Agaricomycetes</taxon>
        <taxon>Agaricomycetidae</taxon>
        <taxon>Agaricales</taxon>
        <taxon>Marasmiineae</taxon>
        <taxon>Marasmiaceae</taxon>
        <taxon>Tetrapyrgos</taxon>
    </lineage>
</organism>
<reference evidence="3 4" key="1">
    <citation type="journal article" date="2020" name="ISME J.">
        <title>Uncovering the hidden diversity of litter-decomposition mechanisms in mushroom-forming fungi.</title>
        <authorList>
            <person name="Floudas D."/>
            <person name="Bentzer J."/>
            <person name="Ahren D."/>
            <person name="Johansson T."/>
            <person name="Persson P."/>
            <person name="Tunlid A."/>
        </authorList>
    </citation>
    <scope>NUCLEOTIDE SEQUENCE [LARGE SCALE GENOMIC DNA]</scope>
    <source>
        <strain evidence="3 4">CBS 291.85</strain>
    </source>
</reference>
<feature type="transmembrane region" description="Helical" evidence="2">
    <location>
        <begin position="159"/>
        <end position="179"/>
    </location>
</feature>
<evidence type="ECO:0000256" key="2">
    <source>
        <dbReference type="SAM" id="Phobius"/>
    </source>
</evidence>
<keyword evidence="2" id="KW-0472">Membrane</keyword>
<accession>A0A8H5D8L8</accession>
<feature type="region of interest" description="Disordered" evidence="1">
    <location>
        <begin position="204"/>
        <end position="228"/>
    </location>
</feature>
<evidence type="ECO:0000256" key="1">
    <source>
        <dbReference type="SAM" id="MobiDB-lite"/>
    </source>
</evidence>
<keyword evidence="2" id="KW-1133">Transmembrane helix</keyword>
<keyword evidence="4" id="KW-1185">Reference proteome</keyword>
<evidence type="ECO:0000313" key="3">
    <source>
        <dbReference type="EMBL" id="KAF5355530.1"/>
    </source>
</evidence>
<sequence>METSLSVCMTGMFLCIVFYALAKVLLYVYLVEVVHVVWTPHNTPRLQSPIYLVGIVTILLYGAVVVTLIIGRIYYLNQADGYCYIGLKFYASLTLLSYDTYITLFLTGLFLWPLLKSKFVNPRTYDVARRTLVSAMVALAISIVNTAVLAAWHGTEREWMFLACCTTDIIFNSLALFWVTRDSPEDRLTSNKNAPREQVMMKALKDGAEDDDMESPSPRRRGFHGGGV</sequence>
<feature type="transmembrane region" description="Helical" evidence="2">
    <location>
        <begin position="87"/>
        <end position="112"/>
    </location>
</feature>
<dbReference type="AlphaFoldDB" id="A0A8H5D8L8"/>
<feature type="compositionally biased region" description="Basic residues" evidence="1">
    <location>
        <begin position="218"/>
        <end position="228"/>
    </location>
</feature>
<proteinExistence type="predicted"/>
<keyword evidence="2" id="KW-0812">Transmembrane</keyword>
<evidence type="ECO:0000313" key="4">
    <source>
        <dbReference type="Proteomes" id="UP000559256"/>
    </source>
</evidence>
<name>A0A8H5D8L8_9AGAR</name>